<feature type="non-terminal residue" evidence="1">
    <location>
        <position position="1"/>
    </location>
</feature>
<sequence>YLQHQQGYLQQLPQMYASAIPVQLWMGDIEPWMDEDYIRIVWERLGESVAVKIIRDRLTGAMANYCFIEVSTHADAERILTLYNGKAMPSPSDRLFRLNWATGMAPTTGYPQSLPFATMATLDSPGGMVTSGNMYAAASGGLSLSASLDGPEFSLFVGDLAPEVTDVQLAHEFRSRYGSVRTAKVVTDPVTLLPRGYGFVRFADEADQQRALVEMQGQVIGSRTIRVSTATPKRTPTMSSFQQQYQQQQQMADGTLVRDATGSPALSESSSDSNALYNPATDPNNTTVFVGGLMHPVNEEELHSFFAVYGDVVYCKIPPNRGCGFVTFSKRGHAETAMRALNGHMLGGSRVRLSWGRSQSHARHNHRHHYHHHHHHHHHHRQQNSNGGSSSGANSHRNSISDQHGLLSRRSVSLGKGVVAAAPSSATLGLGLSGASTSMLGMASQQGLNSADAVDEKSPPPAMSSAYTTPLHASLSSHAITNPQHVTGSAGVNYSGGLSHAQQQQQNVPGGYSMIPHSAFYTLSPIHSVAASTTDDFGGGSEAARAG</sequence>
<dbReference type="EMBL" id="JANBUP010003024">
    <property type="protein sequence ID" value="KAJ2798153.1"/>
    <property type="molecule type" value="Genomic_DNA"/>
</dbReference>
<dbReference type="Proteomes" id="UP001140096">
    <property type="component" value="Unassembled WGS sequence"/>
</dbReference>
<evidence type="ECO:0000313" key="2">
    <source>
        <dbReference type="Proteomes" id="UP001140096"/>
    </source>
</evidence>
<accession>A0ACC1KZX2</accession>
<organism evidence="1 2">
    <name type="scientific">Coemansia furcata</name>
    <dbReference type="NCBI Taxonomy" id="417177"/>
    <lineage>
        <taxon>Eukaryota</taxon>
        <taxon>Fungi</taxon>
        <taxon>Fungi incertae sedis</taxon>
        <taxon>Zoopagomycota</taxon>
        <taxon>Kickxellomycotina</taxon>
        <taxon>Kickxellomycetes</taxon>
        <taxon>Kickxellales</taxon>
        <taxon>Kickxellaceae</taxon>
        <taxon>Coemansia</taxon>
    </lineage>
</organism>
<protein>
    <submittedName>
        <fullName evidence="1">Uncharacterized protein</fullName>
    </submittedName>
</protein>
<gene>
    <name evidence="1" type="ORF">H4S07_005761</name>
</gene>
<keyword evidence="2" id="KW-1185">Reference proteome</keyword>
<reference evidence="1" key="1">
    <citation type="submission" date="2022-07" db="EMBL/GenBank/DDBJ databases">
        <title>Phylogenomic reconstructions and comparative analyses of Kickxellomycotina fungi.</title>
        <authorList>
            <person name="Reynolds N.K."/>
            <person name="Stajich J.E."/>
            <person name="Barry K."/>
            <person name="Grigoriev I.V."/>
            <person name="Crous P."/>
            <person name="Smith M.E."/>
        </authorList>
    </citation>
    <scope>NUCLEOTIDE SEQUENCE</scope>
    <source>
        <strain evidence="1">CBS 102833</strain>
    </source>
</reference>
<name>A0ACC1KZX2_9FUNG</name>
<evidence type="ECO:0000313" key="1">
    <source>
        <dbReference type="EMBL" id="KAJ2798153.1"/>
    </source>
</evidence>
<comment type="caution">
    <text evidence="1">The sequence shown here is derived from an EMBL/GenBank/DDBJ whole genome shotgun (WGS) entry which is preliminary data.</text>
</comment>
<feature type="non-terminal residue" evidence="1">
    <location>
        <position position="547"/>
    </location>
</feature>
<proteinExistence type="predicted"/>